<keyword evidence="1" id="KW-0472">Membrane</keyword>
<dbReference type="Proteomes" id="UP000076874">
    <property type="component" value="Unassembled WGS sequence"/>
</dbReference>
<evidence type="ECO:0000256" key="1">
    <source>
        <dbReference type="SAM" id="Phobius"/>
    </source>
</evidence>
<evidence type="ECO:0000256" key="2">
    <source>
        <dbReference type="SAM" id="SignalP"/>
    </source>
</evidence>
<dbReference type="AlphaFoldDB" id="A0A167Z4P0"/>
<protein>
    <submittedName>
        <fullName evidence="3">Uncharacterized protein</fullName>
    </submittedName>
</protein>
<feature type="chain" id="PRO_5007894907" evidence="2">
    <location>
        <begin position="19"/>
        <end position="353"/>
    </location>
</feature>
<dbReference type="EMBL" id="AZHD01000002">
    <property type="protein sequence ID" value="OAA67084.1"/>
    <property type="molecule type" value="Genomic_DNA"/>
</dbReference>
<sequence>MLWQTLLTASVLVAQAYASVKGLKAANRLAVRASDELERRIASAAAAAADDENMAAVRSSPRAFVKRQSGGMIRVSNTAGTGVVLNPDGSINMAEWNDAATQACNDALVKLPESSNPSGTCICYNLPALDNTTGTFEADLRLFQLSTPSGEFAGIPPENIQVGLSYAGASVSPVTENTASKLVAGRAAAPSAAASSAATNSNGLRLLQTYLFVGQIKPDVMATGPNMAQLEALVTPTVTLTGTGNDGKTVSTNVSSNEAAFVAGVFSQTEVLSNTTLALQAVNDVVNGLHNGTVAFVLPGVQIIMFPVGLVIISIWLAAGLAVIGFGTIERINYRDQYKRRMASAAKPVSGRI</sequence>
<keyword evidence="4" id="KW-1185">Reference proteome</keyword>
<gene>
    <name evidence="3" type="ORF">SPI_01660</name>
</gene>
<accession>A0A167Z4P0</accession>
<keyword evidence="1" id="KW-1133">Transmembrane helix</keyword>
<dbReference type="STRING" id="1081102.A0A167Z4P0"/>
<reference evidence="3 4" key="1">
    <citation type="journal article" date="2016" name="Genome Biol. Evol.">
        <title>Divergent and convergent evolution of fungal pathogenicity.</title>
        <authorList>
            <person name="Shang Y."/>
            <person name="Xiao G."/>
            <person name="Zheng P."/>
            <person name="Cen K."/>
            <person name="Zhan S."/>
            <person name="Wang C."/>
        </authorList>
    </citation>
    <scope>NUCLEOTIDE SEQUENCE [LARGE SCALE GENOMIC DNA]</scope>
    <source>
        <strain evidence="3 4">RCEF 264</strain>
    </source>
</reference>
<name>A0A167Z4P0_9HYPO</name>
<evidence type="ECO:0000313" key="4">
    <source>
        <dbReference type="Proteomes" id="UP000076874"/>
    </source>
</evidence>
<feature type="transmembrane region" description="Helical" evidence="1">
    <location>
        <begin position="304"/>
        <end position="329"/>
    </location>
</feature>
<keyword evidence="1" id="KW-0812">Transmembrane</keyword>
<feature type="signal peptide" evidence="2">
    <location>
        <begin position="1"/>
        <end position="18"/>
    </location>
</feature>
<keyword evidence="2" id="KW-0732">Signal</keyword>
<comment type="caution">
    <text evidence="3">The sequence shown here is derived from an EMBL/GenBank/DDBJ whole genome shotgun (WGS) entry which is preliminary data.</text>
</comment>
<dbReference type="OrthoDB" id="2596908at2759"/>
<proteinExistence type="predicted"/>
<organism evidence="3 4">
    <name type="scientific">Niveomyces insectorum RCEF 264</name>
    <dbReference type="NCBI Taxonomy" id="1081102"/>
    <lineage>
        <taxon>Eukaryota</taxon>
        <taxon>Fungi</taxon>
        <taxon>Dikarya</taxon>
        <taxon>Ascomycota</taxon>
        <taxon>Pezizomycotina</taxon>
        <taxon>Sordariomycetes</taxon>
        <taxon>Hypocreomycetidae</taxon>
        <taxon>Hypocreales</taxon>
        <taxon>Cordycipitaceae</taxon>
        <taxon>Niveomyces</taxon>
    </lineage>
</organism>
<evidence type="ECO:0000313" key="3">
    <source>
        <dbReference type="EMBL" id="OAA67084.1"/>
    </source>
</evidence>